<protein>
    <submittedName>
        <fullName evidence="2">Uncharacterized protein</fullName>
    </submittedName>
</protein>
<feature type="transmembrane region" description="Helical" evidence="1">
    <location>
        <begin position="21"/>
        <end position="40"/>
    </location>
</feature>
<dbReference type="AlphaFoldDB" id="W6U5C9"/>
<keyword evidence="1" id="KW-0472">Membrane</keyword>
<evidence type="ECO:0000313" key="3">
    <source>
        <dbReference type="Proteomes" id="UP000019149"/>
    </source>
</evidence>
<dbReference type="EMBL" id="APAU02000145">
    <property type="protein sequence ID" value="EUB55761.1"/>
    <property type="molecule type" value="Genomic_DNA"/>
</dbReference>
<dbReference type="RefSeq" id="XP_024346957.1">
    <property type="nucleotide sequence ID" value="XM_024498618.1"/>
</dbReference>
<sequence>MTIYKEIARRFGSAWQFSHTEAAILTTSVVLHMFVCFILFRWEIISHLNQSCFPNFGMAFNPPLLACLRLFKLVLIVQYRKWRWGNEKVNHFDFFKAVKRFKVINVATFFAFAVIACRVNYSNGILWINKLKNRHFVNKINYEVLRRYLVNKFLVFVDLVQTSYWDDLTSRCLGIRNFKIDCLKITASLNSHFTC</sequence>
<name>W6U5C9_ECHGR</name>
<dbReference type="KEGG" id="egl:EGR_09369"/>
<dbReference type="Proteomes" id="UP000019149">
    <property type="component" value="Unassembled WGS sequence"/>
</dbReference>
<organism evidence="2 3">
    <name type="scientific">Echinococcus granulosus</name>
    <name type="common">Hydatid tapeworm</name>
    <dbReference type="NCBI Taxonomy" id="6210"/>
    <lineage>
        <taxon>Eukaryota</taxon>
        <taxon>Metazoa</taxon>
        <taxon>Spiralia</taxon>
        <taxon>Lophotrochozoa</taxon>
        <taxon>Platyhelminthes</taxon>
        <taxon>Cestoda</taxon>
        <taxon>Eucestoda</taxon>
        <taxon>Cyclophyllidea</taxon>
        <taxon>Taeniidae</taxon>
        <taxon>Echinococcus</taxon>
        <taxon>Echinococcus granulosus group</taxon>
    </lineage>
</organism>
<keyword evidence="1" id="KW-1133">Transmembrane helix</keyword>
<feature type="transmembrane region" description="Helical" evidence="1">
    <location>
        <begin position="60"/>
        <end position="80"/>
    </location>
</feature>
<comment type="caution">
    <text evidence="2">The sequence shown here is derived from an EMBL/GenBank/DDBJ whole genome shotgun (WGS) entry which is preliminary data.</text>
</comment>
<dbReference type="CTD" id="36345084"/>
<evidence type="ECO:0000256" key="1">
    <source>
        <dbReference type="SAM" id="Phobius"/>
    </source>
</evidence>
<gene>
    <name evidence="2" type="ORF">EGR_09369</name>
</gene>
<feature type="transmembrane region" description="Helical" evidence="1">
    <location>
        <begin position="101"/>
        <end position="121"/>
    </location>
</feature>
<keyword evidence="1" id="KW-0812">Transmembrane</keyword>
<reference evidence="2 3" key="1">
    <citation type="journal article" date="2013" name="Nat. Genet.">
        <title>The genome of the hydatid tapeworm Echinococcus granulosus.</title>
        <authorList>
            <person name="Zheng H."/>
            <person name="Zhang W."/>
            <person name="Zhang L."/>
            <person name="Zhang Z."/>
            <person name="Li J."/>
            <person name="Lu G."/>
            <person name="Zhu Y."/>
            <person name="Wang Y."/>
            <person name="Huang Y."/>
            <person name="Liu J."/>
            <person name="Kang H."/>
            <person name="Chen J."/>
            <person name="Wang L."/>
            <person name="Chen A."/>
            <person name="Yu S."/>
            <person name="Gao Z."/>
            <person name="Jin L."/>
            <person name="Gu W."/>
            <person name="Wang Z."/>
            <person name="Zhao L."/>
            <person name="Shi B."/>
            <person name="Wen H."/>
            <person name="Lin R."/>
            <person name="Jones M.K."/>
            <person name="Brejova B."/>
            <person name="Vinar T."/>
            <person name="Zhao G."/>
            <person name="McManus D.P."/>
            <person name="Chen Z."/>
            <person name="Zhou Y."/>
            <person name="Wang S."/>
        </authorList>
    </citation>
    <scope>NUCLEOTIDE SEQUENCE [LARGE SCALE GENOMIC DNA]</scope>
</reference>
<dbReference type="GeneID" id="36345084"/>
<evidence type="ECO:0000313" key="2">
    <source>
        <dbReference type="EMBL" id="EUB55761.1"/>
    </source>
</evidence>
<proteinExistence type="predicted"/>
<accession>W6U5C9</accession>
<keyword evidence="3" id="KW-1185">Reference proteome</keyword>